<sequence>MVALFSPNIPFLPGAANSVFMVPCVAVTNVMASMVYRQLKLGILRQDPWNESRQQSTHTLRGGLRFIRLTSPTVR</sequence>
<proteinExistence type="predicted"/>
<organism evidence="2 3">
    <name type="scientific">Hermanssonia centrifuga</name>
    <dbReference type="NCBI Taxonomy" id="98765"/>
    <lineage>
        <taxon>Eukaryota</taxon>
        <taxon>Fungi</taxon>
        <taxon>Dikarya</taxon>
        <taxon>Basidiomycota</taxon>
        <taxon>Agaricomycotina</taxon>
        <taxon>Agaricomycetes</taxon>
        <taxon>Polyporales</taxon>
        <taxon>Meruliaceae</taxon>
        <taxon>Hermanssonia</taxon>
    </lineage>
</organism>
<evidence type="ECO:0000256" key="1">
    <source>
        <dbReference type="SAM" id="Phobius"/>
    </source>
</evidence>
<comment type="caution">
    <text evidence="2">The sequence shown here is derived from an EMBL/GenBank/DDBJ whole genome shotgun (WGS) entry which is preliminary data.</text>
</comment>
<dbReference type="AlphaFoldDB" id="A0A2R6NZ35"/>
<keyword evidence="1" id="KW-0812">Transmembrane</keyword>
<dbReference type="EMBL" id="MLYV02000658">
    <property type="protein sequence ID" value="PSR80302.1"/>
    <property type="molecule type" value="Genomic_DNA"/>
</dbReference>
<reference evidence="2 3" key="1">
    <citation type="submission" date="2018-02" db="EMBL/GenBank/DDBJ databases">
        <title>Genome sequence of the basidiomycete white-rot fungus Phlebia centrifuga.</title>
        <authorList>
            <person name="Granchi Z."/>
            <person name="Peng M."/>
            <person name="de Vries R.P."/>
            <person name="Hilden K."/>
            <person name="Makela M.R."/>
            <person name="Grigoriev I."/>
            <person name="Riley R."/>
        </authorList>
    </citation>
    <scope>NUCLEOTIDE SEQUENCE [LARGE SCALE GENOMIC DNA]</scope>
    <source>
        <strain evidence="2 3">FBCC195</strain>
    </source>
</reference>
<evidence type="ECO:0000313" key="3">
    <source>
        <dbReference type="Proteomes" id="UP000186601"/>
    </source>
</evidence>
<gene>
    <name evidence="2" type="ORF">PHLCEN_2v6774</name>
</gene>
<keyword evidence="1" id="KW-0472">Membrane</keyword>
<keyword evidence="1" id="KW-1133">Transmembrane helix</keyword>
<dbReference type="Proteomes" id="UP000186601">
    <property type="component" value="Unassembled WGS sequence"/>
</dbReference>
<keyword evidence="3" id="KW-1185">Reference proteome</keyword>
<name>A0A2R6NZ35_9APHY</name>
<feature type="transmembrane region" description="Helical" evidence="1">
    <location>
        <begin position="15"/>
        <end position="36"/>
    </location>
</feature>
<evidence type="ECO:0000313" key="2">
    <source>
        <dbReference type="EMBL" id="PSR80302.1"/>
    </source>
</evidence>
<accession>A0A2R6NZ35</accession>
<protein>
    <submittedName>
        <fullName evidence="2">Uncharacterized protein</fullName>
    </submittedName>
</protein>